<dbReference type="PANTHER" id="PTHR31449">
    <property type="entry name" value="UPF0598 PROTEIN C8ORF82"/>
    <property type="match status" value="1"/>
</dbReference>
<keyword evidence="3" id="KW-1185">Reference proteome</keyword>
<evidence type="ECO:0000313" key="4">
    <source>
        <dbReference type="WBParaSite" id="HPBE_0000010701-mRNA-1"/>
    </source>
</evidence>
<organism evidence="3 4">
    <name type="scientific">Heligmosomoides polygyrus</name>
    <name type="common">Parasitic roundworm</name>
    <dbReference type="NCBI Taxonomy" id="6339"/>
    <lineage>
        <taxon>Eukaryota</taxon>
        <taxon>Metazoa</taxon>
        <taxon>Ecdysozoa</taxon>
        <taxon>Nematoda</taxon>
        <taxon>Chromadorea</taxon>
        <taxon>Rhabditida</taxon>
        <taxon>Rhabditina</taxon>
        <taxon>Rhabditomorpha</taxon>
        <taxon>Strongyloidea</taxon>
        <taxon>Heligmosomidae</taxon>
        <taxon>Heligmosomoides</taxon>
    </lineage>
</organism>
<dbReference type="WBParaSite" id="HPBE_0000010701-mRNA-1">
    <property type="protein sequence ID" value="HPBE_0000010701-mRNA-1"/>
    <property type="gene ID" value="HPBE_0000010701"/>
</dbReference>
<sequence length="182" mass="21486">MFITSCRSVLYKQGQYVGKTREYFYYVSHEGMLFLDDSRAKNFTSAYKDVEFLNFFYKQLRVNNTDRFKDSFPFLSRCGLERNFLRCNDRPIVFTEFVDDGEAFRVGQSSIKYPFQPTSLSMLKNGRLYHKAPFEDYGLVASKTADLLFPLFSFDERGYPVTIRWKGDTFQLSNDIRKQLES</sequence>
<dbReference type="InterPro" id="IPR028108">
    <property type="entry name" value="DUF4505"/>
</dbReference>
<dbReference type="OrthoDB" id="10260024at2759"/>
<reference evidence="4" key="2">
    <citation type="submission" date="2019-09" db="UniProtKB">
        <authorList>
            <consortium name="WormBaseParasite"/>
        </authorList>
    </citation>
    <scope>IDENTIFICATION</scope>
</reference>
<gene>
    <name evidence="2" type="ORF">HPBE_LOCUS108</name>
</gene>
<evidence type="ECO:0000313" key="3">
    <source>
        <dbReference type="Proteomes" id="UP000050761"/>
    </source>
</evidence>
<evidence type="ECO:0000313" key="2">
    <source>
        <dbReference type="EMBL" id="VDO18490.1"/>
    </source>
</evidence>
<name>A0A183F1Z8_HELPZ</name>
<comment type="similarity">
    <text evidence="1">Belongs to the UPF0598 family.</text>
</comment>
<dbReference type="Proteomes" id="UP000050761">
    <property type="component" value="Unassembled WGS sequence"/>
</dbReference>
<dbReference type="Pfam" id="PF14956">
    <property type="entry name" value="DUF4505"/>
    <property type="match status" value="1"/>
</dbReference>
<accession>A0A183F1Z8</accession>
<evidence type="ECO:0000256" key="1">
    <source>
        <dbReference type="ARBA" id="ARBA00006322"/>
    </source>
</evidence>
<accession>A0A3P7T9P7</accession>
<reference evidence="2 3" key="1">
    <citation type="submission" date="2018-11" db="EMBL/GenBank/DDBJ databases">
        <authorList>
            <consortium name="Pathogen Informatics"/>
        </authorList>
    </citation>
    <scope>NUCLEOTIDE SEQUENCE [LARGE SCALE GENOMIC DNA]</scope>
</reference>
<proteinExistence type="inferred from homology"/>
<dbReference type="AlphaFoldDB" id="A0A183F1Z8"/>
<protein>
    <submittedName>
        <fullName evidence="4">UPF0598 protein C8orf82</fullName>
    </submittedName>
</protein>
<dbReference type="PANTHER" id="PTHR31449:SF3">
    <property type="entry name" value="UPF0598 PROTEIN C8ORF82"/>
    <property type="match status" value="1"/>
</dbReference>
<dbReference type="EMBL" id="UZAH01000067">
    <property type="protein sequence ID" value="VDO18490.1"/>
    <property type="molecule type" value="Genomic_DNA"/>
</dbReference>